<gene>
    <name evidence="1" type="ORF">PC110_g17657</name>
</gene>
<dbReference type="EMBL" id="MJFZ01000697">
    <property type="protein sequence ID" value="RAW25933.1"/>
    <property type="molecule type" value="Genomic_DNA"/>
</dbReference>
<dbReference type="Proteomes" id="UP000251314">
    <property type="component" value="Unassembled WGS sequence"/>
</dbReference>
<dbReference type="AlphaFoldDB" id="A0A329RMH1"/>
<accession>A0A329RMH1</accession>
<keyword evidence="2" id="KW-1185">Reference proteome</keyword>
<evidence type="ECO:0000313" key="1">
    <source>
        <dbReference type="EMBL" id="RAW25933.1"/>
    </source>
</evidence>
<dbReference type="VEuPathDB" id="FungiDB:PC110_g17657"/>
<evidence type="ECO:0008006" key="3">
    <source>
        <dbReference type="Google" id="ProtNLM"/>
    </source>
</evidence>
<reference evidence="1 2" key="1">
    <citation type="submission" date="2018-01" db="EMBL/GenBank/DDBJ databases">
        <title>Draft genome of the strawberry crown rot pathogen Phytophthora cactorum.</title>
        <authorList>
            <person name="Armitage A.D."/>
            <person name="Lysoe E."/>
            <person name="Nellist C.F."/>
            <person name="Harrison R.J."/>
            <person name="Brurberg M.B."/>
        </authorList>
    </citation>
    <scope>NUCLEOTIDE SEQUENCE [LARGE SCALE GENOMIC DNA]</scope>
    <source>
        <strain evidence="1 2">10300</strain>
    </source>
</reference>
<evidence type="ECO:0000313" key="2">
    <source>
        <dbReference type="Proteomes" id="UP000251314"/>
    </source>
</evidence>
<protein>
    <recommendedName>
        <fullName evidence="3">BED-type domain-containing protein</fullName>
    </recommendedName>
</protein>
<name>A0A329RMH1_9STRA</name>
<dbReference type="PANTHER" id="PTHR40866:SF1">
    <property type="entry name" value="BED-TYPE DOMAIN-CONTAINING PROTEIN"/>
    <property type="match status" value="1"/>
</dbReference>
<sequence>MPFLTEDGDPTGLQICKPCGNTRKHVPKTGYTNLVSHVRSDHGTFEVEMEAASTAATGTLLPWVRQKASDRHAMARVGRERKPPFLLRGDGVDNVETITYMENVTKVVERSIGDEFPEQFGAILDGWTRGSEHYHAVHACYDWNGVHHCPLLSMAPIINGPDDRLHAEYHMPALASFLPFFVDGRTACRLWQAIGSIWPSAFLGSLRGGAGAGAVVQEAPVNDQRSCETETPLRPKLRQDTHWGSTYTMLARFFELREFISADDEELAGEMSSPATNRKLKALLGQLADARLLEFMPSFGDYHAPNAEIVHSPNFESGVVKVLGAQAKG</sequence>
<organism evidence="1 2">
    <name type="scientific">Phytophthora cactorum</name>
    <dbReference type="NCBI Taxonomy" id="29920"/>
    <lineage>
        <taxon>Eukaryota</taxon>
        <taxon>Sar</taxon>
        <taxon>Stramenopiles</taxon>
        <taxon>Oomycota</taxon>
        <taxon>Peronosporomycetes</taxon>
        <taxon>Peronosporales</taxon>
        <taxon>Peronosporaceae</taxon>
        <taxon>Phytophthora</taxon>
    </lineage>
</organism>
<comment type="caution">
    <text evidence="1">The sequence shown here is derived from an EMBL/GenBank/DDBJ whole genome shotgun (WGS) entry which is preliminary data.</text>
</comment>
<dbReference type="PANTHER" id="PTHR40866">
    <property type="entry name" value="BED-TYPE DOMAIN-CONTAINING PROTEIN"/>
    <property type="match status" value="1"/>
</dbReference>
<proteinExistence type="predicted"/>
<dbReference type="OrthoDB" id="119304at2759"/>